<dbReference type="GO" id="GO:0032259">
    <property type="term" value="P:methylation"/>
    <property type="evidence" value="ECO:0007669"/>
    <property type="project" value="UniProtKB-KW"/>
</dbReference>
<proteinExistence type="predicted"/>
<keyword evidence="3" id="KW-0949">S-adenosyl-L-methionine</keyword>
<evidence type="ECO:0000256" key="3">
    <source>
        <dbReference type="ARBA" id="ARBA00022691"/>
    </source>
</evidence>
<comment type="caution">
    <text evidence="7">The sequence shown here is derived from an EMBL/GenBank/DDBJ whole genome shotgun (WGS) entry which is preliminary data.</text>
</comment>
<keyword evidence="1 7" id="KW-0489">Methyltransferase</keyword>
<dbReference type="OrthoDB" id="2410195at2759"/>
<feature type="active site" description="Proton acceptor" evidence="4">
    <location>
        <position position="276"/>
    </location>
</feature>
<feature type="domain" description="O-methyltransferase dimerisation" evidence="6">
    <location>
        <begin position="59"/>
        <end position="111"/>
    </location>
</feature>
<organism evidence="7 8">
    <name type="scientific">Thelonectria olida</name>
    <dbReference type="NCBI Taxonomy" id="1576542"/>
    <lineage>
        <taxon>Eukaryota</taxon>
        <taxon>Fungi</taxon>
        <taxon>Dikarya</taxon>
        <taxon>Ascomycota</taxon>
        <taxon>Pezizomycotina</taxon>
        <taxon>Sordariomycetes</taxon>
        <taxon>Hypocreomycetidae</taxon>
        <taxon>Hypocreales</taxon>
        <taxon>Nectriaceae</taxon>
        <taxon>Thelonectria</taxon>
    </lineage>
</organism>
<dbReference type="SUPFAM" id="SSF46785">
    <property type="entry name" value="Winged helix' DNA-binding domain"/>
    <property type="match status" value="1"/>
</dbReference>
<keyword evidence="2" id="KW-0808">Transferase</keyword>
<dbReference type="InterPro" id="IPR016461">
    <property type="entry name" value="COMT-like"/>
</dbReference>
<evidence type="ECO:0000256" key="2">
    <source>
        <dbReference type="ARBA" id="ARBA00022679"/>
    </source>
</evidence>
<evidence type="ECO:0000313" key="7">
    <source>
        <dbReference type="EMBL" id="KAH6900562.1"/>
    </source>
</evidence>
<evidence type="ECO:0000256" key="1">
    <source>
        <dbReference type="ARBA" id="ARBA00022603"/>
    </source>
</evidence>
<dbReference type="Gene3D" id="3.40.50.150">
    <property type="entry name" value="Vaccinia Virus protein VP39"/>
    <property type="match status" value="1"/>
</dbReference>
<dbReference type="Pfam" id="PF08100">
    <property type="entry name" value="Dimerisation"/>
    <property type="match status" value="1"/>
</dbReference>
<dbReference type="Gene3D" id="1.10.10.10">
    <property type="entry name" value="Winged helix-like DNA-binding domain superfamily/Winged helix DNA-binding domain"/>
    <property type="match status" value="1"/>
</dbReference>
<reference evidence="7 8" key="1">
    <citation type="journal article" date="2021" name="Nat. Commun.">
        <title>Genetic determinants of endophytism in the Arabidopsis root mycobiome.</title>
        <authorList>
            <person name="Mesny F."/>
            <person name="Miyauchi S."/>
            <person name="Thiergart T."/>
            <person name="Pickel B."/>
            <person name="Atanasova L."/>
            <person name="Karlsson M."/>
            <person name="Huettel B."/>
            <person name="Barry K.W."/>
            <person name="Haridas S."/>
            <person name="Chen C."/>
            <person name="Bauer D."/>
            <person name="Andreopoulos W."/>
            <person name="Pangilinan J."/>
            <person name="LaButti K."/>
            <person name="Riley R."/>
            <person name="Lipzen A."/>
            <person name="Clum A."/>
            <person name="Drula E."/>
            <person name="Henrissat B."/>
            <person name="Kohler A."/>
            <person name="Grigoriev I.V."/>
            <person name="Martin F.M."/>
            <person name="Hacquard S."/>
        </authorList>
    </citation>
    <scope>NUCLEOTIDE SEQUENCE [LARGE SCALE GENOMIC DNA]</scope>
    <source>
        <strain evidence="7 8">MPI-CAGE-CH-0241</strain>
    </source>
</reference>
<sequence>MASTFIDAIATNGKQFLDAQGQNEDARKSLIATASALIAELENPGEIMARVGWGEPTRTAALRTAFELGLLKKLTDKPASSEDLAAGTKAEPALVARVLKHLAAYGLINESFEGMIPTFHGLPEFLAKMDYQSPSNADDGPVQYGLEIDKPFFAILQSNPRLGSAFNNFMAGYAAARPRWVSFYPFQERLGGASGDGPLVVDVGGGLGHELASLDAARGESFPGQLVLQDLPSVIGEAQESRELPGTVKAVAHDFFEPQPAEYRGARAYFMRLILHDWPDAKCAVILAHLRDAMVKGHSRLLINEAVLADTGAPWQQTSLDWTMMGMLVSRERTESQWRELLGKAGLKISGIWSKDAESVIEAVLEDDEV</sequence>
<dbReference type="GO" id="GO:0008171">
    <property type="term" value="F:O-methyltransferase activity"/>
    <property type="evidence" value="ECO:0007669"/>
    <property type="project" value="InterPro"/>
</dbReference>
<dbReference type="SUPFAM" id="SSF53335">
    <property type="entry name" value="S-adenosyl-L-methionine-dependent methyltransferases"/>
    <property type="match status" value="1"/>
</dbReference>
<evidence type="ECO:0000256" key="4">
    <source>
        <dbReference type="PIRSR" id="PIRSR005739-1"/>
    </source>
</evidence>
<accession>A0A9P8WH22</accession>
<dbReference type="GO" id="GO:0046983">
    <property type="term" value="F:protein dimerization activity"/>
    <property type="evidence" value="ECO:0007669"/>
    <property type="project" value="InterPro"/>
</dbReference>
<gene>
    <name evidence="7" type="ORF">B0T10DRAFT_571112</name>
</gene>
<dbReference type="InterPro" id="IPR036388">
    <property type="entry name" value="WH-like_DNA-bd_sf"/>
</dbReference>
<dbReference type="Proteomes" id="UP000777438">
    <property type="component" value="Unassembled WGS sequence"/>
</dbReference>
<dbReference type="EMBL" id="JAGPYM010000001">
    <property type="protein sequence ID" value="KAH6900562.1"/>
    <property type="molecule type" value="Genomic_DNA"/>
</dbReference>
<dbReference type="PROSITE" id="PS51683">
    <property type="entry name" value="SAM_OMT_II"/>
    <property type="match status" value="1"/>
</dbReference>
<evidence type="ECO:0000259" key="5">
    <source>
        <dbReference type="Pfam" id="PF00891"/>
    </source>
</evidence>
<protein>
    <submittedName>
        <fullName evidence="7">S-adenosyl-L-methionine-dependent methyltransferase</fullName>
    </submittedName>
</protein>
<dbReference type="InterPro" id="IPR029063">
    <property type="entry name" value="SAM-dependent_MTases_sf"/>
</dbReference>
<dbReference type="PIRSF" id="PIRSF005739">
    <property type="entry name" value="O-mtase"/>
    <property type="match status" value="1"/>
</dbReference>
<dbReference type="AlphaFoldDB" id="A0A9P8WH22"/>
<keyword evidence="8" id="KW-1185">Reference proteome</keyword>
<evidence type="ECO:0000313" key="8">
    <source>
        <dbReference type="Proteomes" id="UP000777438"/>
    </source>
</evidence>
<dbReference type="InterPro" id="IPR036390">
    <property type="entry name" value="WH_DNA-bd_sf"/>
</dbReference>
<dbReference type="PANTHER" id="PTHR43712">
    <property type="entry name" value="PUTATIVE (AFU_ORTHOLOGUE AFUA_4G14580)-RELATED"/>
    <property type="match status" value="1"/>
</dbReference>
<dbReference type="Pfam" id="PF00891">
    <property type="entry name" value="Methyltransf_2"/>
    <property type="match status" value="1"/>
</dbReference>
<dbReference type="PANTHER" id="PTHR43712:SF17">
    <property type="entry name" value="O-METHYLTRANSFERASE"/>
    <property type="match status" value="1"/>
</dbReference>
<feature type="domain" description="O-methyltransferase C-terminal" evidence="5">
    <location>
        <begin position="199"/>
        <end position="347"/>
    </location>
</feature>
<evidence type="ECO:0000259" key="6">
    <source>
        <dbReference type="Pfam" id="PF08100"/>
    </source>
</evidence>
<dbReference type="InterPro" id="IPR001077">
    <property type="entry name" value="COMT_C"/>
</dbReference>
<dbReference type="InterPro" id="IPR012967">
    <property type="entry name" value="COMT_dimerisation"/>
</dbReference>
<name>A0A9P8WH22_9HYPO</name>